<evidence type="ECO:0000313" key="1">
    <source>
        <dbReference type="EMBL" id="TCK27985.1"/>
    </source>
</evidence>
<dbReference type="Proteomes" id="UP000295030">
    <property type="component" value="Unassembled WGS sequence"/>
</dbReference>
<dbReference type="RefSeq" id="WP_131835185.1">
    <property type="nucleotide sequence ID" value="NZ_SMFY01000002.1"/>
</dbReference>
<gene>
    <name evidence="1" type="ORF">EV667_1981</name>
</gene>
<organism evidence="1 2">
    <name type="scientific">Ancylobacter aquaticus</name>
    <dbReference type="NCBI Taxonomy" id="100"/>
    <lineage>
        <taxon>Bacteria</taxon>
        <taxon>Pseudomonadati</taxon>
        <taxon>Pseudomonadota</taxon>
        <taxon>Alphaproteobacteria</taxon>
        <taxon>Hyphomicrobiales</taxon>
        <taxon>Xanthobacteraceae</taxon>
        <taxon>Ancylobacter</taxon>
    </lineage>
</organism>
<dbReference type="AlphaFoldDB" id="A0A4R1I2Y9"/>
<sequence>MRDIVHNIAVVEAIPPAAYTADNTPAAVDIKGFDSAMLAIHVGIGGITFSGTNKIEFKLTHSDDDSTYSAVTIDEVQGIASVGAGGIVSSLIAAHAAPTMTRVGYVGNKRFLKLLADFSGTHGTATPLSATVIKGNPASRPVA</sequence>
<evidence type="ECO:0000313" key="2">
    <source>
        <dbReference type="Proteomes" id="UP000295030"/>
    </source>
</evidence>
<keyword evidence="2" id="KW-1185">Reference proteome</keyword>
<dbReference type="OrthoDB" id="5464931at2"/>
<proteinExistence type="predicted"/>
<protein>
    <submittedName>
        <fullName evidence="1">Uncharacterized protein</fullName>
    </submittedName>
</protein>
<accession>A0A4R1I2Y9</accession>
<dbReference type="EMBL" id="SMFY01000002">
    <property type="protein sequence ID" value="TCK27985.1"/>
    <property type="molecule type" value="Genomic_DNA"/>
</dbReference>
<reference evidence="1 2" key="1">
    <citation type="submission" date="2019-03" db="EMBL/GenBank/DDBJ databases">
        <title>Genomic Encyclopedia of Type Strains, Phase IV (KMG-IV): sequencing the most valuable type-strain genomes for metagenomic binning, comparative biology and taxonomic classification.</title>
        <authorList>
            <person name="Goeker M."/>
        </authorList>
    </citation>
    <scope>NUCLEOTIDE SEQUENCE [LARGE SCALE GENOMIC DNA]</scope>
    <source>
        <strain evidence="1 2">DSM 101</strain>
    </source>
</reference>
<comment type="caution">
    <text evidence="1">The sequence shown here is derived from an EMBL/GenBank/DDBJ whole genome shotgun (WGS) entry which is preliminary data.</text>
</comment>
<name>A0A4R1I2Y9_ANCAQ</name>